<dbReference type="PANTHER" id="PTHR21113">
    <property type="entry name" value="AGAP001705-PA"/>
    <property type="match status" value="1"/>
</dbReference>
<evidence type="ECO:0000256" key="1">
    <source>
        <dbReference type="SAM" id="SignalP"/>
    </source>
</evidence>
<dbReference type="Proteomes" id="UP000242188">
    <property type="component" value="Unassembled WGS sequence"/>
</dbReference>
<dbReference type="AlphaFoldDB" id="A0A210PP49"/>
<proteinExistence type="predicted"/>
<dbReference type="OrthoDB" id="64893at2759"/>
<feature type="chain" id="PRO_5012284279" description="Chitin-binding type-4 domain-containing protein" evidence="1">
    <location>
        <begin position="23"/>
        <end position="205"/>
    </location>
</feature>
<keyword evidence="4" id="KW-1185">Reference proteome</keyword>
<reference evidence="3 4" key="1">
    <citation type="journal article" date="2017" name="Nat. Ecol. Evol.">
        <title>Scallop genome provides insights into evolution of bilaterian karyotype and development.</title>
        <authorList>
            <person name="Wang S."/>
            <person name="Zhang J."/>
            <person name="Jiao W."/>
            <person name="Li J."/>
            <person name="Xun X."/>
            <person name="Sun Y."/>
            <person name="Guo X."/>
            <person name="Huan P."/>
            <person name="Dong B."/>
            <person name="Zhang L."/>
            <person name="Hu X."/>
            <person name="Sun X."/>
            <person name="Wang J."/>
            <person name="Zhao C."/>
            <person name="Wang Y."/>
            <person name="Wang D."/>
            <person name="Huang X."/>
            <person name="Wang R."/>
            <person name="Lv J."/>
            <person name="Li Y."/>
            <person name="Zhang Z."/>
            <person name="Liu B."/>
            <person name="Lu W."/>
            <person name="Hui Y."/>
            <person name="Liang J."/>
            <person name="Zhou Z."/>
            <person name="Hou R."/>
            <person name="Li X."/>
            <person name="Liu Y."/>
            <person name="Li H."/>
            <person name="Ning X."/>
            <person name="Lin Y."/>
            <person name="Zhao L."/>
            <person name="Xing Q."/>
            <person name="Dou J."/>
            <person name="Li Y."/>
            <person name="Mao J."/>
            <person name="Guo H."/>
            <person name="Dou H."/>
            <person name="Li T."/>
            <person name="Mu C."/>
            <person name="Jiang W."/>
            <person name="Fu Q."/>
            <person name="Fu X."/>
            <person name="Miao Y."/>
            <person name="Liu J."/>
            <person name="Yu Q."/>
            <person name="Li R."/>
            <person name="Liao H."/>
            <person name="Li X."/>
            <person name="Kong Y."/>
            <person name="Jiang Z."/>
            <person name="Chourrout D."/>
            <person name="Li R."/>
            <person name="Bao Z."/>
        </authorList>
    </citation>
    <scope>NUCLEOTIDE SEQUENCE [LARGE SCALE GENOMIC DNA]</scope>
    <source>
        <strain evidence="3 4">PY_sf001</strain>
    </source>
</reference>
<dbReference type="Pfam" id="PF03067">
    <property type="entry name" value="LPMO_10"/>
    <property type="match status" value="1"/>
</dbReference>
<dbReference type="InterPro" id="IPR004302">
    <property type="entry name" value="Cellulose/chitin-bd_N"/>
</dbReference>
<comment type="caution">
    <text evidence="3">The sequence shown here is derived from an EMBL/GenBank/DDBJ whole genome shotgun (WGS) entry which is preliminary data.</text>
</comment>
<keyword evidence="1" id="KW-0732">Signal</keyword>
<feature type="domain" description="Chitin-binding type-4" evidence="2">
    <location>
        <begin position="27"/>
        <end position="180"/>
    </location>
</feature>
<evidence type="ECO:0000313" key="4">
    <source>
        <dbReference type="Proteomes" id="UP000242188"/>
    </source>
</evidence>
<sequence>MHFVLSTLVLLLDIIGFFQSDGRAIMVEPPHRSSLWRFRYPTHVNTEDDLLNCGGFEVQWLQNGGRCGVCGDPASGPQQHDDHGHYASGITVRSYNQGGSVNVTVEVLSNLLGYFEFRLCPRNNTSFKLTQECFEQNVLWIEESWSTRFYVGSRGGIYDLHVKLPSNIACTHCVFQWKYSTGIFVTRLSYISIKRLVYMALQSHV</sequence>
<dbReference type="EMBL" id="NEDP02005570">
    <property type="protein sequence ID" value="OWF38224.1"/>
    <property type="molecule type" value="Genomic_DNA"/>
</dbReference>
<evidence type="ECO:0000313" key="3">
    <source>
        <dbReference type="EMBL" id="OWF38224.1"/>
    </source>
</evidence>
<evidence type="ECO:0000259" key="2">
    <source>
        <dbReference type="Pfam" id="PF03067"/>
    </source>
</evidence>
<feature type="signal peptide" evidence="1">
    <location>
        <begin position="1"/>
        <end position="22"/>
    </location>
</feature>
<accession>A0A210PP49</accession>
<name>A0A210PP49_MIZYE</name>
<dbReference type="PANTHER" id="PTHR21113:SF4">
    <property type="entry name" value="CHITIN-BINDING TYPE-4 DOMAIN-CONTAINING PROTEIN"/>
    <property type="match status" value="1"/>
</dbReference>
<protein>
    <recommendedName>
        <fullName evidence="2">Chitin-binding type-4 domain-containing protein</fullName>
    </recommendedName>
</protein>
<gene>
    <name evidence="3" type="ORF">KP79_PYT10599</name>
</gene>
<organism evidence="3 4">
    <name type="scientific">Mizuhopecten yessoensis</name>
    <name type="common">Japanese scallop</name>
    <name type="synonym">Patinopecten yessoensis</name>
    <dbReference type="NCBI Taxonomy" id="6573"/>
    <lineage>
        <taxon>Eukaryota</taxon>
        <taxon>Metazoa</taxon>
        <taxon>Spiralia</taxon>
        <taxon>Lophotrochozoa</taxon>
        <taxon>Mollusca</taxon>
        <taxon>Bivalvia</taxon>
        <taxon>Autobranchia</taxon>
        <taxon>Pteriomorphia</taxon>
        <taxon>Pectinida</taxon>
        <taxon>Pectinoidea</taxon>
        <taxon>Pectinidae</taxon>
        <taxon>Mizuhopecten</taxon>
    </lineage>
</organism>